<sequence>MGGTECAAKRIGNGRSVPLEIEPEMKPLEEDRVLPLVDPTGLVIGKSSRPINQSLNHSVTQSLSHSITQSLNHSVTQSLNTQYSILNTQSLSASPDSTISDVDG</sequence>
<reference evidence="1" key="1">
    <citation type="submission" date="2020-02" db="EMBL/GenBank/DDBJ databases">
        <authorList>
            <person name="Palmer J.M."/>
        </authorList>
    </citation>
    <scope>NUCLEOTIDE SEQUENCE</scope>
    <source>
        <strain evidence="1">EPUS1.4</strain>
        <tissue evidence="1">Thallus</tissue>
    </source>
</reference>
<protein>
    <submittedName>
        <fullName evidence="1">Uncharacterized protein</fullName>
    </submittedName>
</protein>
<name>A0A8H7AK91_9EURO</name>
<comment type="caution">
    <text evidence="1">The sequence shown here is derived from an EMBL/GenBank/DDBJ whole genome shotgun (WGS) entry which is preliminary data.</text>
</comment>
<keyword evidence="2" id="KW-1185">Reference proteome</keyword>
<dbReference type="AlphaFoldDB" id="A0A8H7AK91"/>
<gene>
    <name evidence="1" type="ORF">GJ744_009220</name>
</gene>
<proteinExistence type="predicted"/>
<dbReference type="EMBL" id="JAACFV010000053">
    <property type="protein sequence ID" value="KAF7508507.1"/>
    <property type="molecule type" value="Genomic_DNA"/>
</dbReference>
<dbReference type="OrthoDB" id="10631437at2759"/>
<organism evidence="1 2">
    <name type="scientific">Endocarpon pusillum</name>
    <dbReference type="NCBI Taxonomy" id="364733"/>
    <lineage>
        <taxon>Eukaryota</taxon>
        <taxon>Fungi</taxon>
        <taxon>Dikarya</taxon>
        <taxon>Ascomycota</taxon>
        <taxon>Pezizomycotina</taxon>
        <taxon>Eurotiomycetes</taxon>
        <taxon>Chaetothyriomycetidae</taxon>
        <taxon>Verrucariales</taxon>
        <taxon>Verrucariaceae</taxon>
        <taxon>Endocarpon</taxon>
    </lineage>
</organism>
<dbReference type="Proteomes" id="UP000606974">
    <property type="component" value="Unassembled WGS sequence"/>
</dbReference>
<evidence type="ECO:0000313" key="1">
    <source>
        <dbReference type="EMBL" id="KAF7508507.1"/>
    </source>
</evidence>
<evidence type="ECO:0000313" key="2">
    <source>
        <dbReference type="Proteomes" id="UP000606974"/>
    </source>
</evidence>
<accession>A0A8H7AK91</accession>